<evidence type="ECO:0000313" key="2">
    <source>
        <dbReference type="Proteomes" id="UP001595528"/>
    </source>
</evidence>
<name>A0ABV7KVW9_9PROT</name>
<dbReference type="InterPro" id="IPR036291">
    <property type="entry name" value="NAD(P)-bd_dom_sf"/>
</dbReference>
<sequence>MSAERAGPVLVLGGTGKTGRRIAARLTERGLPVRLGSRSGSPAFHWDDPAGWPALLSGVDAAYIAYAPDLAVPGAVEDVRRFAEIAAAQGVRRLVLLSGRGEPEAEEAESAVAAVATAGGADWTVLRASWFAQNFSESFLLDGVLAGEIALPAGEIPEPFVDADDIADVAVAALTGSGHAGRIYELTGPRALTFGAAVAEIGRASGRDLRYGTMPAAEFGEMLRGFQVPEAEVQLILYLFGTVLDGRNAAPADGVQQALGRAPRDFADYARAAAAAGAWSVPAVTAAGGAA</sequence>
<accession>A0ABV7KVW9</accession>
<dbReference type="Gene3D" id="3.90.25.10">
    <property type="entry name" value="UDP-galactose 4-epimerase, domain 1"/>
    <property type="match status" value="1"/>
</dbReference>
<evidence type="ECO:0000313" key="1">
    <source>
        <dbReference type="EMBL" id="MFC3226462.1"/>
    </source>
</evidence>
<reference evidence="2" key="1">
    <citation type="journal article" date="2019" name="Int. J. Syst. Evol. Microbiol.">
        <title>The Global Catalogue of Microorganisms (GCM) 10K type strain sequencing project: providing services to taxonomists for standard genome sequencing and annotation.</title>
        <authorList>
            <consortium name="The Broad Institute Genomics Platform"/>
            <consortium name="The Broad Institute Genome Sequencing Center for Infectious Disease"/>
            <person name="Wu L."/>
            <person name="Ma J."/>
        </authorList>
    </citation>
    <scope>NUCLEOTIDE SEQUENCE [LARGE SCALE GENOMIC DNA]</scope>
    <source>
        <strain evidence="2">KCTC 42964</strain>
    </source>
</reference>
<dbReference type="PANTHER" id="PTHR43162:SF1">
    <property type="entry name" value="PRESTALK A DIFFERENTIATION PROTEIN A"/>
    <property type="match status" value="1"/>
</dbReference>
<gene>
    <name evidence="1" type="ORF">ACFOGJ_04430</name>
</gene>
<dbReference type="Proteomes" id="UP001595528">
    <property type="component" value="Unassembled WGS sequence"/>
</dbReference>
<protein>
    <submittedName>
        <fullName evidence="1">NmrA family transcriptional regulator</fullName>
    </submittedName>
</protein>
<dbReference type="Gene3D" id="3.40.50.720">
    <property type="entry name" value="NAD(P)-binding Rossmann-like Domain"/>
    <property type="match status" value="1"/>
</dbReference>
<dbReference type="RefSeq" id="WP_379898463.1">
    <property type="nucleotide sequence ID" value="NZ_JBHRTR010000013.1"/>
</dbReference>
<dbReference type="EMBL" id="JBHRTR010000013">
    <property type="protein sequence ID" value="MFC3226462.1"/>
    <property type="molecule type" value="Genomic_DNA"/>
</dbReference>
<keyword evidence="2" id="KW-1185">Reference proteome</keyword>
<dbReference type="PANTHER" id="PTHR43162">
    <property type="match status" value="1"/>
</dbReference>
<comment type="caution">
    <text evidence="1">The sequence shown here is derived from an EMBL/GenBank/DDBJ whole genome shotgun (WGS) entry which is preliminary data.</text>
</comment>
<dbReference type="SUPFAM" id="SSF51735">
    <property type="entry name" value="NAD(P)-binding Rossmann-fold domains"/>
    <property type="match status" value="1"/>
</dbReference>
<proteinExistence type="predicted"/>
<organism evidence="1 2">
    <name type="scientific">Marinibaculum pumilum</name>
    <dbReference type="NCBI Taxonomy" id="1766165"/>
    <lineage>
        <taxon>Bacteria</taxon>
        <taxon>Pseudomonadati</taxon>
        <taxon>Pseudomonadota</taxon>
        <taxon>Alphaproteobacteria</taxon>
        <taxon>Rhodospirillales</taxon>
        <taxon>Rhodospirillaceae</taxon>
        <taxon>Marinibaculum</taxon>
    </lineage>
</organism>
<dbReference type="InterPro" id="IPR051604">
    <property type="entry name" value="Ergot_Alk_Oxidoreductase"/>
</dbReference>